<keyword evidence="3" id="KW-1185">Reference proteome</keyword>
<proteinExistence type="predicted"/>
<dbReference type="Gene3D" id="3.40.630.30">
    <property type="match status" value="1"/>
</dbReference>
<accession>A0A9Q4G060</accession>
<dbReference type="PANTHER" id="PTHR43441:SF12">
    <property type="entry name" value="RIBOSOMAL N-ACETYLTRANSFERASE YDAF-RELATED"/>
    <property type="match status" value="1"/>
</dbReference>
<dbReference type="Proteomes" id="UP001057753">
    <property type="component" value="Unassembled WGS sequence"/>
</dbReference>
<name>A0A9Q4G060_SALAG</name>
<evidence type="ECO:0000313" key="3">
    <source>
        <dbReference type="Proteomes" id="UP001057753"/>
    </source>
</evidence>
<dbReference type="InterPro" id="IPR016181">
    <property type="entry name" value="Acyl_CoA_acyltransferase"/>
</dbReference>
<dbReference type="InterPro" id="IPR051908">
    <property type="entry name" value="Ribosomal_N-acetyltransferase"/>
</dbReference>
<dbReference type="Pfam" id="PF13302">
    <property type="entry name" value="Acetyltransf_3"/>
    <property type="match status" value="1"/>
</dbReference>
<dbReference type="PANTHER" id="PTHR43441">
    <property type="entry name" value="RIBOSOMAL-PROTEIN-SERINE ACETYLTRANSFERASE"/>
    <property type="match status" value="1"/>
</dbReference>
<dbReference type="AlphaFoldDB" id="A0A9Q4G060"/>
<protein>
    <submittedName>
        <fullName evidence="2">GNAT family N-acetyltransferase</fullName>
    </submittedName>
</protein>
<organism evidence="2 3">
    <name type="scientific">Salipaludibacillus agaradhaerens</name>
    <name type="common">Bacillus agaradhaerens</name>
    <dbReference type="NCBI Taxonomy" id="76935"/>
    <lineage>
        <taxon>Bacteria</taxon>
        <taxon>Bacillati</taxon>
        <taxon>Bacillota</taxon>
        <taxon>Bacilli</taxon>
        <taxon>Bacillales</taxon>
        <taxon>Bacillaceae</taxon>
    </lineage>
</organism>
<dbReference type="SUPFAM" id="SSF55729">
    <property type="entry name" value="Acyl-CoA N-acyltransferases (Nat)"/>
    <property type="match status" value="1"/>
</dbReference>
<dbReference type="GO" id="GO:1990189">
    <property type="term" value="F:protein N-terminal-serine acetyltransferase activity"/>
    <property type="evidence" value="ECO:0007669"/>
    <property type="project" value="TreeGrafter"/>
</dbReference>
<gene>
    <name evidence="2" type="ORF">HXA33_13050</name>
</gene>
<evidence type="ECO:0000313" key="2">
    <source>
        <dbReference type="EMBL" id="MCR6097474.1"/>
    </source>
</evidence>
<dbReference type="EMBL" id="JABXYM010000001">
    <property type="protein sequence ID" value="MCR6097474.1"/>
    <property type="molecule type" value="Genomic_DNA"/>
</dbReference>
<dbReference type="RefSeq" id="WP_257821861.1">
    <property type="nucleotide sequence ID" value="NZ_JABXYM010000001.1"/>
</dbReference>
<reference evidence="2" key="1">
    <citation type="submission" date="2020-06" db="EMBL/GenBank/DDBJ databases">
        <title>Insight into the genomes of haloalkaliphilic bacilli from Kenyan soda lakes.</title>
        <authorList>
            <person name="Mwirichia R."/>
            <person name="Villamizar G.C."/>
            <person name="Poehlein A."/>
            <person name="Mugweru J."/>
            <person name="Kipnyargis A."/>
            <person name="Kiplimo D."/>
            <person name="Orwa P."/>
            <person name="Daniel R."/>
        </authorList>
    </citation>
    <scope>NUCLEOTIDE SEQUENCE</scope>
    <source>
        <strain evidence="2">B1096_S55</strain>
    </source>
</reference>
<dbReference type="PROSITE" id="PS51186">
    <property type="entry name" value="GNAT"/>
    <property type="match status" value="1"/>
</dbReference>
<evidence type="ECO:0000259" key="1">
    <source>
        <dbReference type="PROSITE" id="PS51186"/>
    </source>
</evidence>
<comment type="caution">
    <text evidence="2">The sequence shown here is derived from an EMBL/GenBank/DDBJ whole genome shotgun (WGS) entry which is preliminary data.</text>
</comment>
<dbReference type="GO" id="GO:0008999">
    <property type="term" value="F:protein-N-terminal-alanine acetyltransferase activity"/>
    <property type="evidence" value="ECO:0007669"/>
    <property type="project" value="TreeGrafter"/>
</dbReference>
<dbReference type="InterPro" id="IPR000182">
    <property type="entry name" value="GNAT_dom"/>
</dbReference>
<feature type="domain" description="N-acetyltransferase" evidence="1">
    <location>
        <begin position="10"/>
        <end position="167"/>
    </location>
</feature>
<sequence>MFTYDINDDIELRLLEVRHAHDLFALIDNSRGYLRTWLPWVDGTKNEVDSTAYIKETLQQFSQQNGFQAGIWYKGELAGVIGLHGINWANKSTSIGYWIGERYQGKGIMTAACQAVTTYCFTELALNRVEIRVATENQKSQAIPKKLGFQKEGCIRSAEYLYDRYVDHDVFGLIKEDDN</sequence>
<dbReference type="GO" id="GO:0005737">
    <property type="term" value="C:cytoplasm"/>
    <property type="evidence" value="ECO:0007669"/>
    <property type="project" value="TreeGrafter"/>
</dbReference>